<dbReference type="InterPro" id="IPR001005">
    <property type="entry name" value="SANT/Myb"/>
</dbReference>
<dbReference type="Proteomes" id="UP000006701">
    <property type="component" value="Unassembled WGS sequence"/>
</dbReference>
<protein>
    <recommendedName>
        <fullName evidence="4">Myb-like domain-containing protein</fullName>
    </recommendedName>
</protein>
<dbReference type="AlphaFoldDB" id="A1CIM8"/>
<keyword evidence="3" id="KW-1185">Reference proteome</keyword>
<dbReference type="VEuPathDB" id="FungiDB:ACLA_052050"/>
<organism evidence="2 3">
    <name type="scientific">Aspergillus clavatus (strain ATCC 1007 / CBS 513.65 / DSM 816 / NCTC 3887 / NRRL 1 / QM 1276 / 107)</name>
    <dbReference type="NCBI Taxonomy" id="344612"/>
    <lineage>
        <taxon>Eukaryota</taxon>
        <taxon>Fungi</taxon>
        <taxon>Dikarya</taxon>
        <taxon>Ascomycota</taxon>
        <taxon>Pezizomycotina</taxon>
        <taxon>Eurotiomycetes</taxon>
        <taxon>Eurotiomycetidae</taxon>
        <taxon>Eurotiales</taxon>
        <taxon>Aspergillaceae</taxon>
        <taxon>Aspergillus</taxon>
        <taxon>Aspergillus subgen. Fumigati</taxon>
    </lineage>
</organism>
<evidence type="ECO:0000313" key="2">
    <source>
        <dbReference type="EMBL" id="EAW10733.1"/>
    </source>
</evidence>
<accession>A1CIM8</accession>
<feature type="compositionally biased region" description="Basic and acidic residues" evidence="1">
    <location>
        <begin position="327"/>
        <end position="346"/>
    </location>
</feature>
<name>A1CIM8_ASPCL</name>
<dbReference type="KEGG" id="act:ACLA_052050"/>
<dbReference type="CDD" id="cd00167">
    <property type="entry name" value="SANT"/>
    <property type="match status" value="1"/>
</dbReference>
<feature type="region of interest" description="Disordered" evidence="1">
    <location>
        <begin position="80"/>
        <end position="255"/>
    </location>
</feature>
<gene>
    <name evidence="2" type="ORF">ACLA_052050</name>
</gene>
<dbReference type="GeneID" id="4703691"/>
<reference evidence="2 3" key="1">
    <citation type="journal article" date="2008" name="PLoS Genet.">
        <title>Genomic islands in the pathogenic filamentous fungus Aspergillus fumigatus.</title>
        <authorList>
            <person name="Fedorova N.D."/>
            <person name="Khaldi N."/>
            <person name="Joardar V.S."/>
            <person name="Maiti R."/>
            <person name="Amedeo P."/>
            <person name="Anderson M.J."/>
            <person name="Crabtree J."/>
            <person name="Silva J.C."/>
            <person name="Badger J.H."/>
            <person name="Albarraq A."/>
            <person name="Angiuoli S."/>
            <person name="Bussey H."/>
            <person name="Bowyer P."/>
            <person name="Cotty P.J."/>
            <person name="Dyer P.S."/>
            <person name="Egan A."/>
            <person name="Galens K."/>
            <person name="Fraser-Liggett C.M."/>
            <person name="Haas B.J."/>
            <person name="Inman J.M."/>
            <person name="Kent R."/>
            <person name="Lemieux S."/>
            <person name="Malavazi I."/>
            <person name="Orvis J."/>
            <person name="Roemer T."/>
            <person name="Ronning C.M."/>
            <person name="Sundaram J.P."/>
            <person name="Sutton G."/>
            <person name="Turner G."/>
            <person name="Venter J.C."/>
            <person name="White O.R."/>
            <person name="Whitty B.R."/>
            <person name="Youngman P."/>
            <person name="Wolfe K.H."/>
            <person name="Goldman G.H."/>
            <person name="Wortman J.R."/>
            <person name="Jiang B."/>
            <person name="Denning D.W."/>
            <person name="Nierman W.C."/>
        </authorList>
    </citation>
    <scope>NUCLEOTIDE SEQUENCE [LARGE SCALE GENOMIC DNA]</scope>
    <source>
        <strain evidence="3">ATCC 1007 / CBS 513.65 / DSM 816 / NCTC 3887 / NRRL 1</strain>
    </source>
</reference>
<dbReference type="SUPFAM" id="SSF46689">
    <property type="entry name" value="Homeodomain-like"/>
    <property type="match status" value="1"/>
</dbReference>
<evidence type="ECO:0000256" key="1">
    <source>
        <dbReference type="SAM" id="MobiDB-lite"/>
    </source>
</evidence>
<feature type="compositionally biased region" description="Polar residues" evidence="1">
    <location>
        <begin position="167"/>
        <end position="201"/>
    </location>
</feature>
<dbReference type="InterPro" id="IPR009057">
    <property type="entry name" value="Homeodomain-like_sf"/>
</dbReference>
<feature type="compositionally biased region" description="Low complexity" evidence="1">
    <location>
        <begin position="217"/>
        <end position="231"/>
    </location>
</feature>
<dbReference type="OMA" id="KIPRTRW"/>
<sequence>MPSPKISRIRWTPQERQRLLHIKNAFPDLTWRQIQARNFPDRTPLALCKEYSVSDNPVFLIVLTLCPTDIFKSSRIIGSKKADVKPNRSNTKSMNGVPKRGRGPGEDMGKRPQKQAKTSQNDTDDCSESHSSGDESSTSDQTDWELGDIDHTVGMVSPRTSHGLRSRPSNQLSASGIVSSSNRAPVTESAGLSTRSSQMMTVPQGPNELSKTAPVTSRKSPSASPSLSRDSTPQPQDPVHKSSSPKPQMLPPPALAPSILPVFGENDMPDDIISMFLMRASVAVKQYASERARADQHKAEAVSFQQEIKQLKDLLAEKENQITNQEKQVKELSDSVQKQKEEHEKQTNQIKGLEADLQQLRESRDADGPKKPPCKTCMDNIQLTESLAELRRCLKIYEDTHKAAGTACA</sequence>
<dbReference type="RefSeq" id="XP_001272159.1">
    <property type="nucleotide sequence ID" value="XM_001272158.1"/>
</dbReference>
<proteinExistence type="predicted"/>
<dbReference type="OrthoDB" id="4504882at2759"/>
<dbReference type="EMBL" id="DS027054">
    <property type="protein sequence ID" value="EAW10733.1"/>
    <property type="molecule type" value="Genomic_DNA"/>
</dbReference>
<evidence type="ECO:0008006" key="4">
    <source>
        <dbReference type="Google" id="ProtNLM"/>
    </source>
</evidence>
<feature type="region of interest" description="Disordered" evidence="1">
    <location>
        <begin position="326"/>
        <end position="352"/>
    </location>
</feature>
<evidence type="ECO:0000313" key="3">
    <source>
        <dbReference type="Proteomes" id="UP000006701"/>
    </source>
</evidence>
<dbReference type="HOGENOM" id="CLU_672640_0_0_1"/>